<dbReference type="SMART" id="SM00579">
    <property type="entry name" value="FBD"/>
    <property type="match status" value="1"/>
</dbReference>
<name>A0A1J3HB65_NOCCA</name>
<reference evidence="2" key="1">
    <citation type="submission" date="2016-07" db="EMBL/GenBank/DDBJ databases">
        <title>De novo transcriptome assembly of four accessions of the metal hyperaccumulator plant Noccaea caerulescens.</title>
        <authorList>
            <person name="Blande D."/>
            <person name="Halimaa P."/>
            <person name="Tervahauta A.I."/>
            <person name="Aarts M.G."/>
            <person name="Karenlampi S.O."/>
        </authorList>
    </citation>
    <scope>NUCLEOTIDE SEQUENCE</scope>
</reference>
<organism evidence="2">
    <name type="scientific">Noccaea caerulescens</name>
    <name type="common">Alpine penny-cress</name>
    <name type="synonym">Thlaspi caerulescens</name>
    <dbReference type="NCBI Taxonomy" id="107243"/>
    <lineage>
        <taxon>Eukaryota</taxon>
        <taxon>Viridiplantae</taxon>
        <taxon>Streptophyta</taxon>
        <taxon>Embryophyta</taxon>
        <taxon>Tracheophyta</taxon>
        <taxon>Spermatophyta</taxon>
        <taxon>Magnoliopsida</taxon>
        <taxon>eudicotyledons</taxon>
        <taxon>Gunneridae</taxon>
        <taxon>Pentapetalae</taxon>
        <taxon>rosids</taxon>
        <taxon>malvids</taxon>
        <taxon>Brassicales</taxon>
        <taxon>Brassicaceae</taxon>
        <taxon>Coluteocarpeae</taxon>
        <taxon>Noccaea</taxon>
    </lineage>
</organism>
<dbReference type="InterPro" id="IPR006566">
    <property type="entry name" value="FBD"/>
</dbReference>
<protein>
    <submittedName>
        <fullName evidence="2">Putative F-box/LRR-repeat protein</fullName>
    </submittedName>
</protein>
<dbReference type="PANTHER" id="PTHR31293">
    <property type="entry name" value="RNI-LIKE SUPERFAMILY PROTEIN"/>
    <property type="match status" value="1"/>
</dbReference>
<dbReference type="AlphaFoldDB" id="A0A1J3HB65"/>
<proteinExistence type="predicted"/>
<gene>
    <name evidence="2" type="ORF">LE_TR16067_c2_g1_i1_g.51256</name>
</gene>
<dbReference type="EMBL" id="GEVL01011770">
    <property type="protein sequence ID" value="JAU65571.1"/>
    <property type="molecule type" value="Transcribed_RNA"/>
</dbReference>
<dbReference type="SUPFAM" id="SSF81383">
    <property type="entry name" value="F-box domain"/>
    <property type="match status" value="1"/>
</dbReference>
<dbReference type="Gene3D" id="1.20.1280.50">
    <property type="match status" value="1"/>
</dbReference>
<dbReference type="InterPro" id="IPR053781">
    <property type="entry name" value="F-box_AtFBL13-like"/>
</dbReference>
<accession>A0A1J3HB65</accession>
<sequence length="403" mass="45758">MDRISSLPDEVLCLILSLLPTKQSALTSALSKRWLHLWKLVHNLDIDDSVFLHPEEGKGQREQIRQSFVDFVDSVLARQGDSPIKNFTLKCITGVHQDVVKRWIRIVLQRGVSDLNLSTDFSLDDVTVSSASLRKLTIHGGTGCEEFVNPKSISFDTPNVFYLNYSGLVADDYPVVKMRSLFVARINLMLSEDHIERIRAPDDVLLENGEVFVLRFVNVLSLVYGIRNVQILTLLGDTLEVLSLSCESLPVFKNLKTFIITSNKDRGWQAMPVILRNCPRLETIIFKGLLHHVTDKCGDACPCISREDKGHSLTSCPVKTIEIQGFRATMKEMTMIKHLLDYFPCLEEMKVFIEEDDPTQLKNPEVSRLVLEMFELYNISSSCDVQLLVSDFLKKKWAAQGHM</sequence>
<dbReference type="InterPro" id="IPR036047">
    <property type="entry name" value="F-box-like_dom_sf"/>
</dbReference>
<evidence type="ECO:0000313" key="2">
    <source>
        <dbReference type="EMBL" id="JAU65571.1"/>
    </source>
</evidence>
<dbReference type="InterPro" id="IPR001810">
    <property type="entry name" value="F-box_dom"/>
</dbReference>
<feature type="domain" description="FBD" evidence="1">
    <location>
        <begin position="311"/>
        <end position="388"/>
    </location>
</feature>
<dbReference type="Pfam" id="PF00646">
    <property type="entry name" value="F-box"/>
    <property type="match status" value="1"/>
</dbReference>
<dbReference type="CDD" id="cd22160">
    <property type="entry name" value="F-box_AtFBL13-like"/>
    <property type="match status" value="1"/>
</dbReference>
<evidence type="ECO:0000259" key="1">
    <source>
        <dbReference type="SMART" id="SM00579"/>
    </source>
</evidence>
<dbReference type="PANTHER" id="PTHR31293:SF16">
    <property type="entry name" value="RNI-LIKE SUPERFAMILY PROTEIN"/>
    <property type="match status" value="1"/>
</dbReference>
<dbReference type="InterPro" id="IPR055294">
    <property type="entry name" value="FBL60-like"/>
</dbReference>